<evidence type="ECO:0000256" key="5">
    <source>
        <dbReference type="ARBA" id="ARBA00023163"/>
    </source>
</evidence>
<dbReference type="PROSITE" id="PS00675">
    <property type="entry name" value="SIGMA54_INTERACT_1"/>
    <property type="match status" value="1"/>
</dbReference>
<dbReference type="AlphaFoldDB" id="A0A5C8ZVN5"/>
<dbReference type="Gene3D" id="1.10.10.60">
    <property type="entry name" value="Homeodomain-like"/>
    <property type="match status" value="1"/>
</dbReference>
<dbReference type="Proteomes" id="UP000321933">
    <property type="component" value="Unassembled WGS sequence"/>
</dbReference>
<dbReference type="InterPro" id="IPR027417">
    <property type="entry name" value="P-loop_NTPase"/>
</dbReference>
<dbReference type="SUPFAM" id="SSF46689">
    <property type="entry name" value="Homeodomain-like"/>
    <property type="match status" value="1"/>
</dbReference>
<dbReference type="InterPro" id="IPR003593">
    <property type="entry name" value="AAA+_ATPase"/>
</dbReference>
<keyword evidence="4" id="KW-0238">DNA-binding</keyword>
<reference evidence="7 8" key="1">
    <citation type="submission" date="2019-08" db="EMBL/GenBank/DDBJ databases">
        <title>Parahaliea maris sp. nov., isolated from the surface seawater.</title>
        <authorList>
            <person name="Liu Y."/>
        </authorList>
    </citation>
    <scope>NUCLEOTIDE SEQUENCE [LARGE SCALE GENOMIC DNA]</scope>
    <source>
        <strain evidence="7 8">S2-26</strain>
    </source>
</reference>
<accession>A0A5C8ZVN5</accession>
<organism evidence="7 8">
    <name type="scientific">Parahaliea aestuarii</name>
    <dbReference type="NCBI Taxonomy" id="1852021"/>
    <lineage>
        <taxon>Bacteria</taxon>
        <taxon>Pseudomonadati</taxon>
        <taxon>Pseudomonadota</taxon>
        <taxon>Gammaproteobacteria</taxon>
        <taxon>Cellvibrionales</taxon>
        <taxon>Halieaceae</taxon>
        <taxon>Parahaliea</taxon>
    </lineage>
</organism>
<dbReference type="FunFam" id="3.40.50.300:FF:000006">
    <property type="entry name" value="DNA-binding transcriptional regulator NtrC"/>
    <property type="match status" value="1"/>
</dbReference>
<sequence>MQPTRDSGHRDTSQPAVAECIIGADQGLQAVMQRVNQVAPSEASVLILGETGSGKEVIARAIHERSRRRNNAFVRVNCGALPSDLIDSELFGHEKGSFTGAVSQRRGWFERADGGTLLLDEVGELPMAAQIRLLRVLQDGIIQRVGSEHDIAVNVRVIAATHRDLPHMVQEGQFREDLWYRLAVFPIILPALHERPRDIKPLALHFIHRAAQRLGLPTPRLKATDLQLLMSYRWPGNVRELGSVLERAVILGQNREMDLKTSLGAEGLRKFASATTKPRAKDSEKDPIEPLDVIITQHIQRALARAGGRVDGPAGAAVLLGLNTSTLRGKLRKYGIEPADFKD</sequence>
<feature type="domain" description="Sigma-54 factor interaction" evidence="6">
    <location>
        <begin position="21"/>
        <end position="250"/>
    </location>
</feature>
<dbReference type="PANTHER" id="PTHR32071:SF117">
    <property type="entry name" value="PTS-DEPENDENT DIHYDROXYACETONE KINASE OPERON REGULATORY PROTEIN-RELATED"/>
    <property type="match status" value="1"/>
</dbReference>
<dbReference type="Pfam" id="PF00158">
    <property type="entry name" value="Sigma54_activat"/>
    <property type="match status" value="1"/>
</dbReference>
<dbReference type="PRINTS" id="PR01590">
    <property type="entry name" value="HTHFIS"/>
</dbReference>
<dbReference type="PROSITE" id="PS50045">
    <property type="entry name" value="SIGMA54_INTERACT_4"/>
    <property type="match status" value="1"/>
</dbReference>
<dbReference type="InterPro" id="IPR002078">
    <property type="entry name" value="Sigma_54_int"/>
</dbReference>
<keyword evidence="1" id="KW-0547">Nucleotide-binding</keyword>
<dbReference type="EMBL" id="VRYZ01000004">
    <property type="protein sequence ID" value="TXS91642.1"/>
    <property type="molecule type" value="Genomic_DNA"/>
</dbReference>
<name>A0A5C8ZVN5_9GAMM</name>
<dbReference type="RefSeq" id="WP_148064277.1">
    <property type="nucleotide sequence ID" value="NZ_VRYZ01000004.1"/>
</dbReference>
<dbReference type="InterPro" id="IPR002197">
    <property type="entry name" value="HTH_Fis"/>
</dbReference>
<dbReference type="PROSITE" id="PS00676">
    <property type="entry name" value="SIGMA54_INTERACT_2"/>
    <property type="match status" value="1"/>
</dbReference>
<evidence type="ECO:0000259" key="6">
    <source>
        <dbReference type="PROSITE" id="PS50045"/>
    </source>
</evidence>
<dbReference type="InterPro" id="IPR009057">
    <property type="entry name" value="Homeodomain-like_sf"/>
</dbReference>
<dbReference type="GO" id="GO:0005524">
    <property type="term" value="F:ATP binding"/>
    <property type="evidence" value="ECO:0007669"/>
    <property type="project" value="UniProtKB-KW"/>
</dbReference>
<dbReference type="InterPro" id="IPR058031">
    <property type="entry name" value="AAA_lid_NorR"/>
</dbReference>
<keyword evidence="3" id="KW-0805">Transcription regulation</keyword>
<evidence type="ECO:0000256" key="3">
    <source>
        <dbReference type="ARBA" id="ARBA00023015"/>
    </source>
</evidence>
<dbReference type="GO" id="GO:0006355">
    <property type="term" value="P:regulation of DNA-templated transcription"/>
    <property type="evidence" value="ECO:0007669"/>
    <property type="project" value="InterPro"/>
</dbReference>
<dbReference type="GO" id="GO:0043565">
    <property type="term" value="F:sequence-specific DNA binding"/>
    <property type="evidence" value="ECO:0007669"/>
    <property type="project" value="InterPro"/>
</dbReference>
<dbReference type="Pfam" id="PF02954">
    <property type="entry name" value="HTH_8"/>
    <property type="match status" value="1"/>
</dbReference>
<dbReference type="Pfam" id="PF25601">
    <property type="entry name" value="AAA_lid_14"/>
    <property type="match status" value="1"/>
</dbReference>
<dbReference type="Gene3D" id="1.10.8.60">
    <property type="match status" value="1"/>
</dbReference>
<comment type="caution">
    <text evidence="7">The sequence shown here is derived from an EMBL/GenBank/DDBJ whole genome shotgun (WGS) entry which is preliminary data.</text>
</comment>
<keyword evidence="5" id="KW-0804">Transcription</keyword>
<dbReference type="InterPro" id="IPR025662">
    <property type="entry name" value="Sigma_54_int_dom_ATP-bd_1"/>
</dbReference>
<dbReference type="CDD" id="cd00009">
    <property type="entry name" value="AAA"/>
    <property type="match status" value="1"/>
</dbReference>
<keyword evidence="8" id="KW-1185">Reference proteome</keyword>
<keyword evidence="2" id="KW-0067">ATP-binding</keyword>
<gene>
    <name evidence="7" type="ORF">FVW59_10780</name>
</gene>
<dbReference type="SMART" id="SM00382">
    <property type="entry name" value="AAA"/>
    <property type="match status" value="1"/>
</dbReference>
<dbReference type="OrthoDB" id="9804019at2"/>
<evidence type="ECO:0000256" key="2">
    <source>
        <dbReference type="ARBA" id="ARBA00022840"/>
    </source>
</evidence>
<dbReference type="Gene3D" id="3.40.50.300">
    <property type="entry name" value="P-loop containing nucleotide triphosphate hydrolases"/>
    <property type="match status" value="1"/>
</dbReference>
<dbReference type="InterPro" id="IPR025943">
    <property type="entry name" value="Sigma_54_int_dom_ATP-bd_2"/>
</dbReference>
<evidence type="ECO:0000313" key="8">
    <source>
        <dbReference type="Proteomes" id="UP000321933"/>
    </source>
</evidence>
<evidence type="ECO:0000256" key="1">
    <source>
        <dbReference type="ARBA" id="ARBA00022741"/>
    </source>
</evidence>
<proteinExistence type="predicted"/>
<evidence type="ECO:0000313" key="7">
    <source>
        <dbReference type="EMBL" id="TXS91642.1"/>
    </source>
</evidence>
<evidence type="ECO:0000256" key="4">
    <source>
        <dbReference type="ARBA" id="ARBA00023125"/>
    </source>
</evidence>
<dbReference type="PANTHER" id="PTHR32071">
    <property type="entry name" value="TRANSCRIPTIONAL REGULATORY PROTEIN"/>
    <property type="match status" value="1"/>
</dbReference>
<protein>
    <submittedName>
        <fullName evidence="7">Sigma-54-dependent Fis family transcriptional regulator</fullName>
    </submittedName>
</protein>
<dbReference type="SUPFAM" id="SSF52540">
    <property type="entry name" value="P-loop containing nucleoside triphosphate hydrolases"/>
    <property type="match status" value="1"/>
</dbReference>